<name>A0A563EXT1_9PSEU</name>
<dbReference type="Proteomes" id="UP000316639">
    <property type="component" value="Unassembled WGS sequence"/>
</dbReference>
<evidence type="ECO:0000313" key="4">
    <source>
        <dbReference type="Proteomes" id="UP000316639"/>
    </source>
</evidence>
<dbReference type="GO" id="GO:0006355">
    <property type="term" value="P:regulation of DNA-templated transcription"/>
    <property type="evidence" value="ECO:0007669"/>
    <property type="project" value="InterPro"/>
</dbReference>
<keyword evidence="4" id="KW-1185">Reference proteome</keyword>
<evidence type="ECO:0000313" key="3">
    <source>
        <dbReference type="EMBL" id="TWP52443.1"/>
    </source>
</evidence>
<dbReference type="EMBL" id="VOBR01000005">
    <property type="protein sequence ID" value="TWP52443.1"/>
    <property type="molecule type" value="Genomic_DNA"/>
</dbReference>
<proteinExistence type="predicted"/>
<dbReference type="InterPro" id="IPR029016">
    <property type="entry name" value="GAF-like_dom_sf"/>
</dbReference>
<feature type="domain" description="OmpR/PhoB-type" evidence="2">
    <location>
        <begin position="319"/>
        <end position="394"/>
    </location>
</feature>
<keyword evidence="1" id="KW-0238">DNA-binding</keyword>
<dbReference type="InterPro" id="IPR001867">
    <property type="entry name" value="OmpR/PhoB-type_DNA-bd"/>
</dbReference>
<sequence length="502" mass="54428">MHYPDGSVAQDPAHHALLLGRLREAVLSGTRTADAPRSVISASWQRSLAANVNPDLHTAPTVFQADEVADIREQHLLHSALPMLRETLLGFGEEARQIMIICDDVGHILWCEGSKDVRLDAENVGLGEGTRWSEDAAGTNAMGTALAVNSTVTVHSAEHLVRTYHGWTCAASPVRDPDTGRTIGVVDLSGPLETMHPAMVALVAASARLAESQLQVRLAQQDESLRARNMRHLIALRGEPGALLSPTGRVLVAEPHGLLPSRMDVTSDRMTLPDGREGVLERLPEGYLLRIPREHRPARLPVLTLSFLGTDPPVAVLDGREVPLTLRHAELLTALALHGAGSIGAGSTSGGLTAEQLALRLYGERGNPTTVRAEMHRLRAQLGNVVLNTRPYRLHAELRADFLAVRRALGSGDVRQAALQYRGALLARSEAPVVRDERDDLAAAVRRGVLARHDVEGLWRFAQTDSGEHDVEVLEELVRLLPGNDVRYALASGRLKRALLDS</sequence>
<dbReference type="GO" id="GO:0003677">
    <property type="term" value="F:DNA binding"/>
    <property type="evidence" value="ECO:0007669"/>
    <property type="project" value="UniProtKB-KW"/>
</dbReference>
<protein>
    <submittedName>
        <fullName evidence="3">GAF domain-containing protein</fullName>
    </submittedName>
</protein>
<dbReference type="GO" id="GO:0000160">
    <property type="term" value="P:phosphorelay signal transduction system"/>
    <property type="evidence" value="ECO:0007669"/>
    <property type="project" value="InterPro"/>
</dbReference>
<dbReference type="AlphaFoldDB" id="A0A563EXT1"/>
<accession>A0A563EXT1</accession>
<organism evidence="3 4">
    <name type="scientific">Lentzea tibetensis</name>
    <dbReference type="NCBI Taxonomy" id="2591470"/>
    <lineage>
        <taxon>Bacteria</taxon>
        <taxon>Bacillati</taxon>
        <taxon>Actinomycetota</taxon>
        <taxon>Actinomycetes</taxon>
        <taxon>Pseudonocardiales</taxon>
        <taxon>Pseudonocardiaceae</taxon>
        <taxon>Lentzea</taxon>
    </lineage>
</organism>
<gene>
    <name evidence="3" type="ORF">FKR81_08900</name>
</gene>
<evidence type="ECO:0000256" key="1">
    <source>
        <dbReference type="ARBA" id="ARBA00023125"/>
    </source>
</evidence>
<dbReference type="Pfam" id="PF01590">
    <property type="entry name" value="GAF"/>
    <property type="match status" value="1"/>
</dbReference>
<dbReference type="Gene3D" id="3.30.450.40">
    <property type="match status" value="1"/>
</dbReference>
<dbReference type="SMART" id="SM00862">
    <property type="entry name" value="Trans_reg_C"/>
    <property type="match status" value="1"/>
</dbReference>
<reference evidence="3 4" key="1">
    <citation type="submission" date="2019-07" db="EMBL/GenBank/DDBJ databases">
        <title>Lentzea xizangensis sp. nov., isolated from Qinghai-Tibetan Plateau Soils.</title>
        <authorList>
            <person name="Huang J."/>
        </authorList>
    </citation>
    <scope>NUCLEOTIDE SEQUENCE [LARGE SCALE GENOMIC DNA]</scope>
    <source>
        <strain evidence="3 4">FXJ1.1311</strain>
    </source>
</reference>
<comment type="caution">
    <text evidence="3">The sequence shown here is derived from an EMBL/GenBank/DDBJ whole genome shotgun (WGS) entry which is preliminary data.</text>
</comment>
<evidence type="ECO:0000259" key="2">
    <source>
        <dbReference type="SMART" id="SM00862"/>
    </source>
</evidence>
<dbReference type="OrthoDB" id="3928741at2"/>
<dbReference type="InterPro" id="IPR003018">
    <property type="entry name" value="GAF"/>
</dbReference>